<organism evidence="8 9">
    <name type="scientific">Microvirga brassicacearum</name>
    <dbReference type="NCBI Taxonomy" id="2580413"/>
    <lineage>
        <taxon>Bacteria</taxon>
        <taxon>Pseudomonadati</taxon>
        <taxon>Pseudomonadota</taxon>
        <taxon>Alphaproteobacteria</taxon>
        <taxon>Hyphomicrobiales</taxon>
        <taxon>Methylobacteriaceae</taxon>
        <taxon>Microvirga</taxon>
    </lineage>
</organism>
<reference evidence="8 9" key="1">
    <citation type="journal article" date="2019" name="Microorganisms">
        <title>Genome Insights into the Novel Species Microvirga brassicacearum, a Rapeseed Endophyte with Biotechnological Potential.</title>
        <authorList>
            <person name="Jimenez-Gomez A."/>
            <person name="Saati-Santamaria Z."/>
            <person name="Igual J.M."/>
            <person name="Rivas R."/>
            <person name="Mateos P.F."/>
            <person name="Garcia-Fraile P."/>
        </authorList>
    </citation>
    <scope>NUCLEOTIDE SEQUENCE [LARGE SCALE GENOMIC DNA]</scope>
    <source>
        <strain evidence="8 9">CDVBN77</strain>
    </source>
</reference>
<dbReference type="EC" id="2.1.1.297" evidence="5"/>
<dbReference type="RefSeq" id="WP_150947590.1">
    <property type="nucleotide sequence ID" value="NZ_VCMV01000039.1"/>
</dbReference>
<dbReference type="GO" id="GO:0032259">
    <property type="term" value="P:methylation"/>
    <property type="evidence" value="ECO:0007669"/>
    <property type="project" value="UniProtKB-KW"/>
</dbReference>
<name>A0A5N3P635_9HYPH</name>
<dbReference type="GO" id="GO:0003676">
    <property type="term" value="F:nucleic acid binding"/>
    <property type="evidence" value="ECO:0007669"/>
    <property type="project" value="InterPro"/>
</dbReference>
<comment type="similarity">
    <text evidence="5">Belongs to the protein N5-glutamine methyltransferase family. PrmC subfamily.</text>
</comment>
<dbReference type="PANTHER" id="PTHR18895">
    <property type="entry name" value="HEMK METHYLTRANSFERASE"/>
    <property type="match status" value="1"/>
</dbReference>
<dbReference type="InterPro" id="IPR002052">
    <property type="entry name" value="DNA_methylase_N6_adenine_CS"/>
</dbReference>
<evidence type="ECO:0000256" key="1">
    <source>
        <dbReference type="ARBA" id="ARBA00022603"/>
    </source>
</evidence>
<proteinExistence type="inferred from homology"/>
<dbReference type="Proteomes" id="UP000325684">
    <property type="component" value="Unassembled WGS sequence"/>
</dbReference>
<dbReference type="NCBIfam" id="TIGR03534">
    <property type="entry name" value="RF_mod_PrmC"/>
    <property type="match status" value="1"/>
</dbReference>
<evidence type="ECO:0000256" key="3">
    <source>
        <dbReference type="ARBA" id="ARBA00022691"/>
    </source>
</evidence>
<keyword evidence="1 5" id="KW-0489">Methyltransferase</keyword>
<dbReference type="HAMAP" id="MF_02126">
    <property type="entry name" value="RF_methyltr_PrmC"/>
    <property type="match status" value="1"/>
</dbReference>
<evidence type="ECO:0000313" key="8">
    <source>
        <dbReference type="EMBL" id="KAB0265217.1"/>
    </source>
</evidence>
<feature type="binding site" evidence="5">
    <location>
        <position position="203"/>
    </location>
    <ligand>
        <name>S-adenosyl-L-methionine</name>
        <dbReference type="ChEBI" id="CHEBI:59789"/>
    </ligand>
</feature>
<dbReference type="EMBL" id="VCMV01000039">
    <property type="protein sequence ID" value="KAB0265217.1"/>
    <property type="molecule type" value="Genomic_DNA"/>
</dbReference>
<feature type="domain" description="Release factor glutamine methyltransferase N-terminal" evidence="7">
    <location>
        <begin position="21"/>
        <end position="91"/>
    </location>
</feature>
<dbReference type="Pfam" id="PF17827">
    <property type="entry name" value="PrmC_N"/>
    <property type="match status" value="1"/>
</dbReference>
<dbReference type="SUPFAM" id="SSF53335">
    <property type="entry name" value="S-adenosyl-L-methionine-dependent methyltransferases"/>
    <property type="match status" value="1"/>
</dbReference>
<dbReference type="Gene3D" id="1.10.8.10">
    <property type="entry name" value="DNA helicase RuvA subunit, C-terminal domain"/>
    <property type="match status" value="1"/>
</dbReference>
<comment type="caution">
    <text evidence="8">The sequence shown here is derived from an EMBL/GenBank/DDBJ whole genome shotgun (WGS) entry which is preliminary data.</text>
</comment>
<evidence type="ECO:0000256" key="2">
    <source>
        <dbReference type="ARBA" id="ARBA00022679"/>
    </source>
</evidence>
<dbReference type="AlphaFoldDB" id="A0A5N3P635"/>
<accession>A0A5N3P635</accession>
<sequence length="297" mass="31788">MTSPRASDPNGSAPEGATRDEALRRLRAKLAGAGFETAALEARVLLLAALAISAAELIARPFERLTAEQASRLAAWTARRLSHEPVARILGEREFWGLPFILSPETLVPRADTETVVETAIDLVARRQTGLRIADLGTGSGCLLVALLHELPHATGIGVDRSAGAARTARLNATRNGVWSRSLFVVSDWGAALAQGVDLIVSNPPYIATGVVDRLEPEVREHDPRLALDGGEDGLEAYRIILPEARRLLSPEGHLVLEIGYDQEPALRDLAATAGFTVVRFAKDLAGNPRCVALKPT</sequence>
<dbReference type="InterPro" id="IPR050320">
    <property type="entry name" value="N5-glutamine_MTase"/>
</dbReference>
<evidence type="ECO:0000259" key="6">
    <source>
        <dbReference type="Pfam" id="PF05175"/>
    </source>
</evidence>
<keyword evidence="3 5" id="KW-0949">S-adenosyl-L-methionine</keyword>
<feature type="binding site" evidence="5">
    <location>
        <position position="189"/>
    </location>
    <ligand>
        <name>S-adenosyl-L-methionine</name>
        <dbReference type="ChEBI" id="CHEBI:59789"/>
    </ligand>
</feature>
<gene>
    <name evidence="5 8" type="primary">prmC</name>
    <name evidence="8" type="ORF">FEZ63_19450</name>
</gene>
<keyword evidence="9" id="KW-1185">Reference proteome</keyword>
<dbReference type="NCBIfam" id="TIGR00536">
    <property type="entry name" value="hemK_fam"/>
    <property type="match status" value="1"/>
</dbReference>
<feature type="binding site" evidence="5">
    <location>
        <begin position="203"/>
        <end position="206"/>
    </location>
    <ligand>
        <name>substrate</name>
    </ligand>
</feature>
<dbReference type="InterPro" id="IPR004556">
    <property type="entry name" value="HemK-like"/>
</dbReference>
<dbReference type="OrthoDB" id="9800643at2"/>
<keyword evidence="2 5" id="KW-0808">Transferase</keyword>
<evidence type="ECO:0000256" key="4">
    <source>
        <dbReference type="ARBA" id="ARBA00048391"/>
    </source>
</evidence>
<dbReference type="InterPro" id="IPR007848">
    <property type="entry name" value="Small_mtfrase_dom"/>
</dbReference>
<protein>
    <recommendedName>
        <fullName evidence="5">Release factor glutamine methyltransferase</fullName>
        <shortName evidence="5">RF MTase</shortName>
        <ecNumber evidence="5">2.1.1.297</ecNumber>
    </recommendedName>
    <alternativeName>
        <fullName evidence="5">N5-glutamine methyltransferase PrmC</fullName>
    </alternativeName>
    <alternativeName>
        <fullName evidence="5">Protein-(glutamine-N5) MTase PrmC</fullName>
    </alternativeName>
    <alternativeName>
        <fullName evidence="5">Protein-glutamine N-methyltransferase PrmC</fullName>
    </alternativeName>
</protein>
<dbReference type="CDD" id="cd02440">
    <property type="entry name" value="AdoMet_MTases"/>
    <property type="match status" value="1"/>
</dbReference>
<evidence type="ECO:0000259" key="7">
    <source>
        <dbReference type="Pfam" id="PF17827"/>
    </source>
</evidence>
<dbReference type="InterPro" id="IPR019874">
    <property type="entry name" value="RF_methyltr_PrmC"/>
</dbReference>
<dbReference type="InterPro" id="IPR040758">
    <property type="entry name" value="PrmC_N"/>
</dbReference>
<evidence type="ECO:0000256" key="5">
    <source>
        <dbReference type="HAMAP-Rule" id="MF_02126"/>
    </source>
</evidence>
<feature type="domain" description="Methyltransferase small" evidence="6">
    <location>
        <begin position="129"/>
        <end position="209"/>
    </location>
</feature>
<dbReference type="Gene3D" id="3.40.50.150">
    <property type="entry name" value="Vaccinia Virus protein VP39"/>
    <property type="match status" value="1"/>
</dbReference>
<dbReference type="PROSITE" id="PS00092">
    <property type="entry name" value="N6_MTASE"/>
    <property type="match status" value="1"/>
</dbReference>
<dbReference type="PANTHER" id="PTHR18895:SF74">
    <property type="entry name" value="MTRF1L RELEASE FACTOR GLUTAMINE METHYLTRANSFERASE"/>
    <property type="match status" value="1"/>
</dbReference>
<comment type="catalytic activity">
    <reaction evidence="4 5">
        <text>L-glutaminyl-[peptide chain release factor] + S-adenosyl-L-methionine = N(5)-methyl-L-glutaminyl-[peptide chain release factor] + S-adenosyl-L-homocysteine + H(+)</text>
        <dbReference type="Rhea" id="RHEA:42896"/>
        <dbReference type="Rhea" id="RHEA-COMP:10271"/>
        <dbReference type="Rhea" id="RHEA-COMP:10272"/>
        <dbReference type="ChEBI" id="CHEBI:15378"/>
        <dbReference type="ChEBI" id="CHEBI:30011"/>
        <dbReference type="ChEBI" id="CHEBI:57856"/>
        <dbReference type="ChEBI" id="CHEBI:59789"/>
        <dbReference type="ChEBI" id="CHEBI:61891"/>
        <dbReference type="EC" id="2.1.1.297"/>
    </reaction>
</comment>
<feature type="binding site" evidence="5">
    <location>
        <begin position="137"/>
        <end position="141"/>
    </location>
    <ligand>
        <name>S-adenosyl-L-methionine</name>
        <dbReference type="ChEBI" id="CHEBI:59789"/>
    </ligand>
</feature>
<dbReference type="GO" id="GO:0102559">
    <property type="term" value="F:peptide chain release factor N(5)-glutamine methyltransferase activity"/>
    <property type="evidence" value="ECO:0007669"/>
    <property type="project" value="UniProtKB-EC"/>
</dbReference>
<evidence type="ECO:0000313" key="9">
    <source>
        <dbReference type="Proteomes" id="UP000325684"/>
    </source>
</evidence>
<feature type="binding site" evidence="5">
    <location>
        <position position="160"/>
    </location>
    <ligand>
        <name>S-adenosyl-L-methionine</name>
        <dbReference type="ChEBI" id="CHEBI:59789"/>
    </ligand>
</feature>
<dbReference type="Pfam" id="PF05175">
    <property type="entry name" value="MTS"/>
    <property type="match status" value="1"/>
</dbReference>
<comment type="function">
    <text evidence="5">Methylates the class 1 translation termination release factors RF1/PrfA and RF2/PrfB on the glutamine residue of the universally conserved GGQ motif.</text>
</comment>
<dbReference type="InterPro" id="IPR029063">
    <property type="entry name" value="SAM-dependent_MTases_sf"/>
</dbReference>